<sequence length="247" mass="28468">MYKALVIDDEPRACHVLEILVQKHLPEITTFAKATRPDEGIALIQRLKPNLIFLDVEMPLMNGFDVLNAVDEWDFDIIFTTAYHRFALQAIKVSALDYLLKPIDVDDLRIAFDKFLHRQLHQVPRKVLIQNLVGNLNAPTIQQHKLPVSTTEGIHMLPIAEIIRCEADSNYTFLYMTGNRRFCASRTLKEFEIMLKEHDFVRVHKSHLVNMQFVTLIGRDGTVNLNDGTAITMSRRIRQNLFTRSGD</sequence>
<dbReference type="PROSITE" id="PS50110">
    <property type="entry name" value="RESPONSE_REGULATORY"/>
    <property type="match status" value="1"/>
</dbReference>
<dbReference type="SMART" id="SM00850">
    <property type="entry name" value="LytTR"/>
    <property type="match status" value="1"/>
</dbReference>
<protein>
    <submittedName>
        <fullName evidence="4">Response regulator transcription factor</fullName>
    </submittedName>
</protein>
<dbReference type="Proteomes" id="UP000501802">
    <property type="component" value="Chromosome"/>
</dbReference>
<dbReference type="InterPro" id="IPR007492">
    <property type="entry name" value="LytTR_DNA-bd_dom"/>
</dbReference>
<dbReference type="SMART" id="SM00448">
    <property type="entry name" value="REC"/>
    <property type="match status" value="1"/>
</dbReference>
<dbReference type="InterPro" id="IPR046947">
    <property type="entry name" value="LytR-like"/>
</dbReference>
<dbReference type="SUPFAM" id="SSF52172">
    <property type="entry name" value="CheY-like"/>
    <property type="match status" value="1"/>
</dbReference>
<dbReference type="PANTHER" id="PTHR37299:SF1">
    <property type="entry name" value="STAGE 0 SPORULATION PROTEIN A HOMOLOG"/>
    <property type="match status" value="1"/>
</dbReference>
<dbReference type="GO" id="GO:0003677">
    <property type="term" value="F:DNA binding"/>
    <property type="evidence" value="ECO:0007669"/>
    <property type="project" value="InterPro"/>
</dbReference>
<gene>
    <name evidence="4" type="ORF">G8759_08435</name>
</gene>
<dbReference type="InterPro" id="IPR001789">
    <property type="entry name" value="Sig_transdc_resp-reg_receiver"/>
</dbReference>
<dbReference type="Pfam" id="PF00072">
    <property type="entry name" value="Response_reg"/>
    <property type="match status" value="1"/>
</dbReference>
<feature type="domain" description="Response regulatory" evidence="2">
    <location>
        <begin position="3"/>
        <end position="116"/>
    </location>
</feature>
<dbReference type="InterPro" id="IPR011006">
    <property type="entry name" value="CheY-like_superfamily"/>
</dbReference>
<dbReference type="Gene3D" id="2.40.50.1020">
    <property type="entry name" value="LytTr DNA-binding domain"/>
    <property type="match status" value="1"/>
</dbReference>
<dbReference type="Pfam" id="PF04397">
    <property type="entry name" value="LytTR"/>
    <property type="match status" value="1"/>
</dbReference>
<dbReference type="PANTHER" id="PTHR37299">
    <property type="entry name" value="TRANSCRIPTIONAL REGULATOR-RELATED"/>
    <property type="match status" value="1"/>
</dbReference>
<reference evidence="4 5" key="1">
    <citation type="submission" date="2020-03" db="EMBL/GenBank/DDBJ databases">
        <authorList>
            <person name="Kim M.K."/>
        </authorList>
    </citation>
    <scope>NUCLEOTIDE SEQUENCE [LARGE SCALE GENOMIC DNA]</scope>
    <source>
        <strain evidence="4 5">BT328</strain>
    </source>
</reference>
<organism evidence="4 5">
    <name type="scientific">Spirosoma aureum</name>
    <dbReference type="NCBI Taxonomy" id="2692134"/>
    <lineage>
        <taxon>Bacteria</taxon>
        <taxon>Pseudomonadati</taxon>
        <taxon>Bacteroidota</taxon>
        <taxon>Cytophagia</taxon>
        <taxon>Cytophagales</taxon>
        <taxon>Cytophagaceae</taxon>
        <taxon>Spirosoma</taxon>
    </lineage>
</organism>
<dbReference type="GO" id="GO:0000156">
    <property type="term" value="F:phosphorelay response regulator activity"/>
    <property type="evidence" value="ECO:0007669"/>
    <property type="project" value="InterPro"/>
</dbReference>
<name>A0A6G9AJJ9_9BACT</name>
<dbReference type="KEGG" id="spib:G8759_08435"/>
<accession>A0A6G9AJJ9</accession>
<dbReference type="PROSITE" id="PS50930">
    <property type="entry name" value="HTH_LYTTR"/>
    <property type="match status" value="1"/>
</dbReference>
<dbReference type="AlphaFoldDB" id="A0A6G9AJJ9"/>
<evidence type="ECO:0000259" key="3">
    <source>
        <dbReference type="PROSITE" id="PS50930"/>
    </source>
</evidence>
<keyword evidence="5" id="KW-1185">Reference proteome</keyword>
<evidence type="ECO:0000313" key="5">
    <source>
        <dbReference type="Proteomes" id="UP000501802"/>
    </source>
</evidence>
<dbReference type="EMBL" id="CP050063">
    <property type="protein sequence ID" value="QIP12647.1"/>
    <property type="molecule type" value="Genomic_DNA"/>
</dbReference>
<evidence type="ECO:0000259" key="2">
    <source>
        <dbReference type="PROSITE" id="PS50110"/>
    </source>
</evidence>
<proteinExistence type="predicted"/>
<evidence type="ECO:0000313" key="4">
    <source>
        <dbReference type="EMBL" id="QIP12647.1"/>
    </source>
</evidence>
<keyword evidence="1" id="KW-0597">Phosphoprotein</keyword>
<feature type="domain" description="HTH LytTR-type" evidence="3">
    <location>
        <begin position="146"/>
        <end position="247"/>
    </location>
</feature>
<dbReference type="Gene3D" id="3.40.50.2300">
    <property type="match status" value="1"/>
</dbReference>
<dbReference type="RefSeq" id="WP_167206950.1">
    <property type="nucleotide sequence ID" value="NZ_CP050063.1"/>
</dbReference>
<evidence type="ECO:0000256" key="1">
    <source>
        <dbReference type="PROSITE-ProRule" id="PRU00169"/>
    </source>
</evidence>
<feature type="modified residue" description="4-aspartylphosphate" evidence="1">
    <location>
        <position position="55"/>
    </location>
</feature>